<name>A0A833WDG6_PHYIN</name>
<evidence type="ECO:0000313" key="2">
    <source>
        <dbReference type="EMBL" id="KAF4131841.1"/>
    </source>
</evidence>
<sequence>MDSSCGNDEDTKHDWTCSTLIASQEQVALSAPTWGAASRVDISVRLRGAPDRASAKVACSVTKGNLADSLRGAEAAWDTGSIDPISPKTSHVCLAKDVKRNIDEADAIDSSASHDVCWGEDPDPTDDEINNLGPTLIAYTDGTESGLTKSVPFYAYDPSDTFPFVRPSGAIPDDDTVVTEVTLAKTSKVVEGISPHLVNEDDAGSAETVLRRCHRSNVKSSPASH</sequence>
<evidence type="ECO:0000313" key="3">
    <source>
        <dbReference type="Proteomes" id="UP000602510"/>
    </source>
</evidence>
<dbReference type="Proteomes" id="UP000602510">
    <property type="component" value="Unassembled WGS sequence"/>
</dbReference>
<reference evidence="1" key="1">
    <citation type="submission" date="2020-04" db="EMBL/GenBank/DDBJ databases">
        <title>Hybrid Assembly of Korean Phytophthora infestans isolates.</title>
        <authorList>
            <person name="Prokchorchik M."/>
            <person name="Lee Y."/>
            <person name="Seo J."/>
            <person name="Cho J.-H."/>
            <person name="Park Y.-E."/>
            <person name="Jang D.-C."/>
            <person name="Im J.-S."/>
            <person name="Choi J.-G."/>
            <person name="Park H.-J."/>
            <person name="Lee G.-B."/>
            <person name="Lee Y.-G."/>
            <person name="Hong S.-Y."/>
            <person name="Cho K."/>
            <person name="Sohn K.H."/>
        </authorList>
    </citation>
    <scope>NUCLEOTIDE SEQUENCE</scope>
    <source>
        <strain evidence="1">KR_1_A1</strain>
        <strain evidence="2">KR_2_A2</strain>
    </source>
</reference>
<keyword evidence="3" id="KW-1185">Reference proteome</keyword>
<dbReference type="EMBL" id="WSZM01000805">
    <property type="protein sequence ID" value="KAF4029525.1"/>
    <property type="molecule type" value="Genomic_DNA"/>
</dbReference>
<dbReference type="EMBL" id="JAACNO010002657">
    <property type="protein sequence ID" value="KAF4131841.1"/>
    <property type="molecule type" value="Genomic_DNA"/>
</dbReference>
<organism evidence="1 3">
    <name type="scientific">Phytophthora infestans</name>
    <name type="common">Potato late blight agent</name>
    <name type="synonym">Botrytis infestans</name>
    <dbReference type="NCBI Taxonomy" id="4787"/>
    <lineage>
        <taxon>Eukaryota</taxon>
        <taxon>Sar</taxon>
        <taxon>Stramenopiles</taxon>
        <taxon>Oomycota</taxon>
        <taxon>Peronosporomycetes</taxon>
        <taxon>Peronosporales</taxon>
        <taxon>Peronosporaceae</taxon>
        <taxon>Phytophthora</taxon>
    </lineage>
</organism>
<proteinExistence type="predicted"/>
<comment type="caution">
    <text evidence="1">The sequence shown here is derived from an EMBL/GenBank/DDBJ whole genome shotgun (WGS) entry which is preliminary data.</text>
</comment>
<evidence type="ECO:0000313" key="1">
    <source>
        <dbReference type="EMBL" id="KAF4029525.1"/>
    </source>
</evidence>
<gene>
    <name evidence="1" type="ORF">GN244_ATG18742</name>
    <name evidence="2" type="ORF">GN958_ATG18874</name>
</gene>
<protein>
    <submittedName>
        <fullName evidence="1">Uncharacterized protein</fullName>
    </submittedName>
</protein>
<dbReference type="Proteomes" id="UP000704712">
    <property type="component" value="Unassembled WGS sequence"/>
</dbReference>
<accession>A0A833WDG6</accession>
<dbReference type="AlphaFoldDB" id="A0A833WDG6"/>